<protein>
    <submittedName>
        <fullName evidence="1">(pine wood nematode) hypothetical protein</fullName>
    </submittedName>
</protein>
<proteinExistence type="predicted"/>
<dbReference type="EMBL" id="CAJFDI010000004">
    <property type="protein sequence ID" value="CAD5224703.1"/>
    <property type="molecule type" value="Genomic_DNA"/>
</dbReference>
<reference evidence="1" key="2">
    <citation type="submission" date="2020-09" db="EMBL/GenBank/DDBJ databases">
        <authorList>
            <person name="Kikuchi T."/>
        </authorList>
    </citation>
    <scope>NUCLEOTIDE SEQUENCE</scope>
    <source>
        <strain evidence="1">Ka4C1</strain>
    </source>
</reference>
<accession>A0A1I7SEJ7</accession>
<dbReference type="WBParaSite" id="BXY_1145600.1">
    <property type="protein sequence ID" value="BXY_1145600.1"/>
    <property type="gene ID" value="BXY_1145600"/>
</dbReference>
<reference evidence="4" key="1">
    <citation type="submission" date="2016-11" db="UniProtKB">
        <authorList>
            <consortium name="WormBaseParasite"/>
        </authorList>
    </citation>
    <scope>IDENTIFICATION</scope>
</reference>
<dbReference type="SMR" id="A0A1I7SEJ7"/>
<organism evidence="2 4">
    <name type="scientific">Bursaphelenchus xylophilus</name>
    <name type="common">Pinewood nematode worm</name>
    <name type="synonym">Aphelenchoides xylophilus</name>
    <dbReference type="NCBI Taxonomy" id="6326"/>
    <lineage>
        <taxon>Eukaryota</taxon>
        <taxon>Metazoa</taxon>
        <taxon>Ecdysozoa</taxon>
        <taxon>Nematoda</taxon>
        <taxon>Chromadorea</taxon>
        <taxon>Rhabditida</taxon>
        <taxon>Tylenchina</taxon>
        <taxon>Tylenchomorpha</taxon>
        <taxon>Aphelenchoidea</taxon>
        <taxon>Aphelenchoididae</taxon>
        <taxon>Bursaphelenchus</taxon>
    </lineage>
</organism>
<dbReference type="Proteomes" id="UP000095284">
    <property type="component" value="Unplaced"/>
</dbReference>
<evidence type="ECO:0000313" key="3">
    <source>
        <dbReference type="Proteomes" id="UP000659654"/>
    </source>
</evidence>
<dbReference type="Proteomes" id="UP000582659">
    <property type="component" value="Unassembled WGS sequence"/>
</dbReference>
<dbReference type="AlphaFoldDB" id="A0A1I7SEJ7"/>
<dbReference type="Proteomes" id="UP000659654">
    <property type="component" value="Unassembled WGS sequence"/>
</dbReference>
<evidence type="ECO:0000313" key="4">
    <source>
        <dbReference type="WBParaSite" id="BXY_1145600.1"/>
    </source>
</evidence>
<dbReference type="EMBL" id="CAJFCV020000004">
    <property type="protein sequence ID" value="CAG9113571.1"/>
    <property type="molecule type" value="Genomic_DNA"/>
</dbReference>
<evidence type="ECO:0000313" key="2">
    <source>
        <dbReference type="Proteomes" id="UP000095284"/>
    </source>
</evidence>
<keyword evidence="3" id="KW-1185">Reference proteome</keyword>
<evidence type="ECO:0000313" key="1">
    <source>
        <dbReference type="EMBL" id="CAD5224703.1"/>
    </source>
</evidence>
<sequence>MQWSSIYHMSGIERRLHADRLLSQSGYKTAFYCKKSNVIAIISLDFNDNEIITLRGWAGQAQGFRLFKNGTVFMFYKPRNVNSNTYYFRDLTTNRTICTFRMSKKASFHKFCLFCPVKRKVFDCITMKMHKINAPGIAFSADAVPGVAHYAAVQQSGQVVVYELMSGACRVFSCHTKIFTVCAQLEVLIAREGEWMLSIYDISCAYATPAVSSSLEIRTSQSIAFLIDENTLFIDLFRMFGTFDKSQRNWQFRKRHPLYSKVCGYFRHGYGDLVPALSIFKEEQPDVSLSSSVNEFRQHVNNIDDDIDNKTSWWRRLQRLLLK</sequence>
<gene>
    <name evidence="1" type="ORF">BXYJ_LOCUS8176</name>
</gene>
<name>A0A1I7SEJ7_BURXY</name>